<dbReference type="PANTHER" id="PTHR14136:SF17">
    <property type="entry name" value="BTB_POZ DOMAIN-CONTAINING PROTEIN KCTD9"/>
    <property type="match status" value="1"/>
</dbReference>
<dbReference type="PANTHER" id="PTHR14136">
    <property type="entry name" value="BTB_POZ DOMAIN-CONTAINING PROTEIN KCTD9"/>
    <property type="match status" value="1"/>
</dbReference>
<comment type="caution">
    <text evidence="2">The sequence shown here is derived from an EMBL/GenBank/DDBJ whole genome shotgun (WGS) entry which is preliminary data.</text>
</comment>
<accession>A0A4Q7J3R4</accession>
<sequence length="341" mass="36044">MLSVWVRRAVVTVLAGGGFLGFVWLLLGPVSTSIAGQWVGPVSAAERLAAVGSVRGLCVQLVLVVGGLVTASVAVRRYFVDRDKQRLEEDKHVTDRLNNAIGHLGSEDETVRAGGIRTLARIMADSPRDHRPVVDTLAGALRGWSARSRQENRLPDDVAAALMALRTRPSRPEDGLLDLAGVRLNGANLAQARLVAADLSGATLDDADLRRADLTDASLSGTRMTRARLTNTLLRGADAEEADFALADLTETDMAGAKLINVFAEQAKLGKANLSGACLRRARLRGAIMTGVRLDGADLAEADLRGVDLRDATGLTAAMLAEAVTDRDTQLPDSVGGADRS</sequence>
<reference evidence="2 3" key="1">
    <citation type="submission" date="2019-02" db="EMBL/GenBank/DDBJ databases">
        <title>Draft genome sequence of Amycolatopsis sp. 8-3EHSu isolated from roots of Suaeda maritima.</title>
        <authorList>
            <person name="Duangmal K."/>
            <person name="Chantavorakit T."/>
        </authorList>
    </citation>
    <scope>NUCLEOTIDE SEQUENCE [LARGE SCALE GENOMIC DNA]</scope>
    <source>
        <strain evidence="2 3">8-3EHSu</strain>
    </source>
</reference>
<gene>
    <name evidence="2" type="ORF">EWH70_25830</name>
</gene>
<dbReference type="Gene3D" id="2.160.20.80">
    <property type="entry name" value="E3 ubiquitin-protein ligase SopA"/>
    <property type="match status" value="1"/>
</dbReference>
<keyword evidence="1" id="KW-0812">Transmembrane</keyword>
<feature type="transmembrane region" description="Helical" evidence="1">
    <location>
        <begin position="59"/>
        <end position="79"/>
    </location>
</feature>
<dbReference type="Pfam" id="PF00805">
    <property type="entry name" value="Pentapeptide"/>
    <property type="match status" value="2"/>
</dbReference>
<dbReference type="InterPro" id="IPR001646">
    <property type="entry name" value="5peptide_repeat"/>
</dbReference>
<dbReference type="Proteomes" id="UP000292003">
    <property type="component" value="Unassembled WGS sequence"/>
</dbReference>
<organism evidence="2 3">
    <name type="scientific">Amycolatopsis suaedae</name>
    <dbReference type="NCBI Taxonomy" id="2510978"/>
    <lineage>
        <taxon>Bacteria</taxon>
        <taxon>Bacillati</taxon>
        <taxon>Actinomycetota</taxon>
        <taxon>Actinomycetes</taxon>
        <taxon>Pseudonocardiales</taxon>
        <taxon>Pseudonocardiaceae</taxon>
        <taxon>Amycolatopsis</taxon>
    </lineage>
</organism>
<name>A0A4Q7J3R4_9PSEU</name>
<evidence type="ECO:0000313" key="3">
    <source>
        <dbReference type="Proteomes" id="UP000292003"/>
    </source>
</evidence>
<keyword evidence="1" id="KW-0472">Membrane</keyword>
<dbReference type="OrthoDB" id="4563217at2"/>
<keyword evidence="3" id="KW-1185">Reference proteome</keyword>
<proteinExistence type="predicted"/>
<evidence type="ECO:0000256" key="1">
    <source>
        <dbReference type="SAM" id="Phobius"/>
    </source>
</evidence>
<keyword evidence="1" id="KW-1133">Transmembrane helix</keyword>
<dbReference type="EMBL" id="SFCC01000013">
    <property type="protein sequence ID" value="RZQ61286.1"/>
    <property type="molecule type" value="Genomic_DNA"/>
</dbReference>
<dbReference type="InterPro" id="IPR051082">
    <property type="entry name" value="Pentapeptide-BTB/POZ_domain"/>
</dbReference>
<dbReference type="AlphaFoldDB" id="A0A4Q7J3R4"/>
<evidence type="ECO:0000313" key="2">
    <source>
        <dbReference type="EMBL" id="RZQ61286.1"/>
    </source>
</evidence>
<dbReference type="SUPFAM" id="SSF141571">
    <property type="entry name" value="Pentapeptide repeat-like"/>
    <property type="match status" value="1"/>
</dbReference>
<protein>
    <submittedName>
        <fullName evidence="2">Pentapeptide repeat-containing protein</fullName>
    </submittedName>
</protein>